<sequence>MSVVHRPLTSWVRAAVPAPGGGWTPTGPLNDADERSDARSLPRFATGWRRVALPLDGGGHALALRETATGSAVFELDDLGQPLPAGPEVARTVEALEQRWPADRWEPAEAEELRTADPDLRFSLLDRMTAEGRPVPECFHVLPWERVDRLADRVRATVGSTADRPAPDGYGGDGTVRLRHYFSPAGSRFTAALEQLDAALRAGDTQVRRVATTALCARLSGAATARIPQGTREHLAELLAAIGGADPFLSTTAALAVDRLGRAAPEPLDADGSPGTAGRTGGVVWGALEYGRPVSVRTEFALGAAGDDPQRIRETVAREAFTVTLTLSSRGDVYVSVATQVDTHERLLSAGYGDVLLLPVRVTGAAEATDVYVLLREGSRGRAGALRLTVARGRPDVVGADQSGPPLGRADVPSLDPAVVRATQACLGLSSDLDAWQDLVADLAAGHPVRRAVEEAADGGEE</sequence>
<proteinExistence type="predicted"/>
<feature type="region of interest" description="Disordered" evidence="1">
    <location>
        <begin position="17"/>
        <end position="38"/>
    </location>
</feature>
<gene>
    <name evidence="2" type="ORF">ABII15_30190</name>
</gene>
<dbReference type="KEGG" id="stac:ABII15_30190"/>
<evidence type="ECO:0000313" key="2">
    <source>
        <dbReference type="EMBL" id="XCJ73975.1"/>
    </source>
</evidence>
<organism evidence="2">
    <name type="scientific">Streptomyces tabacisoli</name>
    <dbReference type="NCBI Taxonomy" id="3156398"/>
    <lineage>
        <taxon>Bacteria</taxon>
        <taxon>Bacillati</taxon>
        <taxon>Actinomycetota</taxon>
        <taxon>Actinomycetes</taxon>
        <taxon>Kitasatosporales</taxon>
        <taxon>Streptomycetaceae</taxon>
        <taxon>Streptomyces</taxon>
    </lineage>
</organism>
<evidence type="ECO:0000256" key="1">
    <source>
        <dbReference type="SAM" id="MobiDB-lite"/>
    </source>
</evidence>
<dbReference type="RefSeq" id="WP_353945423.1">
    <property type="nucleotide sequence ID" value="NZ_CP159534.1"/>
</dbReference>
<dbReference type="EMBL" id="CP159534">
    <property type="protein sequence ID" value="XCJ73975.1"/>
    <property type="molecule type" value="Genomic_DNA"/>
</dbReference>
<reference evidence="2" key="1">
    <citation type="submission" date="2024-06" db="EMBL/GenBank/DDBJ databases">
        <title>Streptomyces sp. strain HUAS MG91 genome sequences.</title>
        <authorList>
            <person name="Mo P."/>
        </authorList>
    </citation>
    <scope>NUCLEOTIDE SEQUENCE</scope>
    <source>
        <strain evidence="2">HUAS MG91</strain>
    </source>
</reference>
<name>A0AAU8IZ56_9ACTN</name>
<dbReference type="AlphaFoldDB" id="A0AAU8IZ56"/>
<accession>A0AAU8IZ56</accession>
<protein>
    <submittedName>
        <fullName evidence="2">Uncharacterized protein</fullName>
    </submittedName>
</protein>